<organism evidence="2 3">
    <name type="scientific">Sneathia vaginalis</name>
    <dbReference type="NCBI Taxonomy" id="187101"/>
    <lineage>
        <taxon>Bacteria</taxon>
        <taxon>Fusobacteriati</taxon>
        <taxon>Fusobacteriota</taxon>
        <taxon>Fusobacteriia</taxon>
        <taxon>Fusobacteriales</taxon>
        <taxon>Leptotrichiaceae</taxon>
        <taxon>Sneathia</taxon>
    </lineage>
</organism>
<dbReference type="PANTHER" id="PTHR34297">
    <property type="entry name" value="HYPOTHETICAL CYTOSOLIC PROTEIN-RELATED"/>
    <property type="match status" value="1"/>
</dbReference>
<evidence type="ECO:0000313" key="3">
    <source>
        <dbReference type="Proteomes" id="UP000033103"/>
    </source>
</evidence>
<comment type="similarity">
    <text evidence="1">Belongs to the asp23 family.</text>
</comment>
<gene>
    <name evidence="2" type="ORF">VC03_04650</name>
</gene>
<dbReference type="InterPro" id="IPR005531">
    <property type="entry name" value="Asp23"/>
</dbReference>
<name>A0A0E3ZCM8_9FUSO</name>
<evidence type="ECO:0000256" key="1">
    <source>
        <dbReference type="ARBA" id="ARBA00005721"/>
    </source>
</evidence>
<dbReference type="Pfam" id="PF03780">
    <property type="entry name" value="Asp23"/>
    <property type="match status" value="1"/>
</dbReference>
<evidence type="ECO:0008006" key="4">
    <source>
        <dbReference type="Google" id="ProtNLM"/>
    </source>
</evidence>
<dbReference type="KEGG" id="sns:VC03_04650"/>
<dbReference type="STRING" id="187101.VC03_04650"/>
<dbReference type="PANTHER" id="PTHR34297:SF2">
    <property type="entry name" value="ASP23_GLS24 FAMILY ENVELOPE STRESS RESPONSE PROTEIN"/>
    <property type="match status" value="1"/>
</dbReference>
<dbReference type="Proteomes" id="UP000033103">
    <property type="component" value="Chromosome"/>
</dbReference>
<sequence length="114" mass="12687">MNEFGNIVISPNVIKDIVVEVLKNVENVVGVSDPEIKTKITNLFKQDSKKSLEVEMGETECVIDVSICVVYGSKIKEVAQNVQKAIKEKVEELAGVDVREINVVIEKVEKVDEE</sequence>
<dbReference type="RefSeq" id="WP_046328884.1">
    <property type="nucleotide sequence ID" value="NZ_CAUPIC010000003.1"/>
</dbReference>
<evidence type="ECO:0000313" key="2">
    <source>
        <dbReference type="EMBL" id="AKC95780.1"/>
    </source>
</evidence>
<dbReference type="EMBL" id="CP011280">
    <property type="protein sequence ID" value="AKC95780.1"/>
    <property type="molecule type" value="Genomic_DNA"/>
</dbReference>
<proteinExistence type="inferred from homology"/>
<keyword evidence="3" id="KW-1185">Reference proteome</keyword>
<reference evidence="2 3" key="1">
    <citation type="journal article" date="2012" name="BMC Genomics">
        <title>Genomic sequence analysis and characterization of Sneathia amnii sp. nov.</title>
        <authorList>
            <consortium name="Vaginal Microbiome Consortium (additional members)"/>
            <person name="Harwich M.D.Jr."/>
            <person name="Serrano M.G."/>
            <person name="Fettweis J.M."/>
            <person name="Alves J.M."/>
            <person name="Reimers M.A."/>
            <person name="Buck G.A."/>
            <person name="Jefferson K.K."/>
        </authorList>
    </citation>
    <scope>NUCLEOTIDE SEQUENCE [LARGE SCALE GENOMIC DNA]</scope>
    <source>
        <strain evidence="2 3">SN35</strain>
    </source>
</reference>
<dbReference type="HOGENOM" id="CLU_113198_4_2_0"/>
<accession>A0A0E3ZCM8</accession>
<dbReference type="AlphaFoldDB" id="A0A0E3ZCM8"/>
<protein>
    <recommendedName>
        <fullName evidence="4">Asp23/Gls24 family envelope stress response protein</fullName>
    </recommendedName>
</protein>
<dbReference type="PATRIC" id="fig|1069640.6.peg.920"/>
<dbReference type="OrthoDB" id="9793465at2"/>